<gene>
    <name evidence="4" type="ORF">GCM10009332_01960</name>
</gene>
<dbReference type="InterPro" id="IPR003607">
    <property type="entry name" value="HD/PDEase_dom"/>
</dbReference>
<dbReference type="InterPro" id="IPR048437">
    <property type="entry name" value="MASE11"/>
</dbReference>
<feature type="transmembrane region" description="Helical" evidence="2">
    <location>
        <begin position="25"/>
        <end position="44"/>
    </location>
</feature>
<keyword evidence="5" id="KW-1185">Reference proteome</keyword>
<dbReference type="EMBL" id="BMPZ01000001">
    <property type="protein sequence ID" value="GGI68410.1"/>
    <property type="molecule type" value="Genomic_DNA"/>
</dbReference>
<feature type="domain" description="HD-GYP" evidence="3">
    <location>
        <begin position="190"/>
        <end position="400"/>
    </location>
</feature>
<feature type="transmembrane region" description="Helical" evidence="2">
    <location>
        <begin position="126"/>
        <end position="145"/>
    </location>
</feature>
<organism evidence="4 5">
    <name type="scientific">Shewanella gelidii</name>
    <dbReference type="NCBI Taxonomy" id="1642821"/>
    <lineage>
        <taxon>Bacteria</taxon>
        <taxon>Pseudomonadati</taxon>
        <taxon>Pseudomonadota</taxon>
        <taxon>Gammaproteobacteria</taxon>
        <taxon>Alteromonadales</taxon>
        <taxon>Shewanellaceae</taxon>
        <taxon>Shewanella</taxon>
    </lineage>
</organism>
<feature type="compositionally biased region" description="Polar residues" evidence="1">
    <location>
        <begin position="397"/>
        <end position="407"/>
    </location>
</feature>
<reference evidence="4" key="2">
    <citation type="submission" date="2020-09" db="EMBL/GenBank/DDBJ databases">
        <authorList>
            <person name="Sun Q."/>
            <person name="Ohkuma M."/>
        </authorList>
    </citation>
    <scope>NUCLEOTIDE SEQUENCE</scope>
    <source>
        <strain evidence="4">JCM 30804</strain>
    </source>
</reference>
<keyword evidence="2" id="KW-1133">Transmembrane helix</keyword>
<evidence type="ECO:0000256" key="2">
    <source>
        <dbReference type="SAM" id="Phobius"/>
    </source>
</evidence>
<feature type="transmembrane region" description="Helical" evidence="2">
    <location>
        <begin position="50"/>
        <end position="69"/>
    </location>
</feature>
<reference evidence="4" key="1">
    <citation type="journal article" date="2014" name="Int. J. Syst. Evol. Microbiol.">
        <title>Complete genome sequence of Corynebacterium casei LMG S-19264T (=DSM 44701T), isolated from a smear-ripened cheese.</title>
        <authorList>
            <consortium name="US DOE Joint Genome Institute (JGI-PGF)"/>
            <person name="Walter F."/>
            <person name="Albersmeier A."/>
            <person name="Kalinowski J."/>
            <person name="Ruckert C."/>
        </authorList>
    </citation>
    <scope>NUCLEOTIDE SEQUENCE</scope>
    <source>
        <strain evidence="4">JCM 30804</strain>
    </source>
</reference>
<keyword evidence="2" id="KW-0472">Membrane</keyword>
<feature type="region of interest" description="Disordered" evidence="1">
    <location>
        <begin position="397"/>
        <end position="416"/>
    </location>
</feature>
<evidence type="ECO:0000313" key="4">
    <source>
        <dbReference type="EMBL" id="GGI68410.1"/>
    </source>
</evidence>
<dbReference type="CDD" id="cd00077">
    <property type="entry name" value="HDc"/>
    <property type="match status" value="1"/>
</dbReference>
<protein>
    <submittedName>
        <fullName evidence="4">Metal-dependent phosphohydrolase</fullName>
    </submittedName>
</protein>
<sequence length="416" mass="46524">MNIDSVNQISDVSIGHWRKLIFKRLFSFLAILCIPVYLTSVYLFAQDNNWLMVALDTVFYMLLLIVLFAKRLANSTRYLVGCYLGYFVGASMLLAIGPTGAGFFWLFIFPPLAAMLLGYQHSLYAQVINIFTLTLIGFAYHFGLLSWPSLPDFNATIWAVVSINFLVINAMLTLSISYLLNKLSVSLISIQASRQATVIGLARLAEYRDNETGAHLLRMRQYARMLAIQFSTKESAPEELTGEFIQDIALSAILHDIGKVGIADSILLKPGKLSADEYQKMQSHPLIGSSVIHSLRQYAPQCSLLKMGEDIASGHHEKWDGTGYPQGLSNKQIPLAARIVALADVYDALTSPRCYKEPFSHQRAMEIILEGRAKHFDPEIVDCLTEIQDKFEHLSKASLNDDPNSSPAEFFELKPN</sequence>
<name>A0A917JI71_9GAMM</name>
<dbReference type="PANTHER" id="PTHR45228:SF5">
    <property type="entry name" value="CYCLIC DI-GMP PHOSPHODIESTERASE VC_1348-RELATED"/>
    <property type="match status" value="1"/>
</dbReference>
<dbReference type="Pfam" id="PF20969">
    <property type="entry name" value="MASE11"/>
    <property type="match status" value="1"/>
</dbReference>
<feature type="transmembrane region" description="Helical" evidence="2">
    <location>
        <begin position="157"/>
        <end position="180"/>
    </location>
</feature>
<dbReference type="PANTHER" id="PTHR45228">
    <property type="entry name" value="CYCLIC DI-GMP PHOSPHODIESTERASE TM_0186-RELATED"/>
    <property type="match status" value="1"/>
</dbReference>
<comment type="caution">
    <text evidence="4">The sequence shown here is derived from an EMBL/GenBank/DDBJ whole genome shotgun (WGS) entry which is preliminary data.</text>
</comment>
<dbReference type="Proteomes" id="UP000613743">
    <property type="component" value="Unassembled WGS sequence"/>
</dbReference>
<evidence type="ECO:0000259" key="3">
    <source>
        <dbReference type="PROSITE" id="PS51832"/>
    </source>
</evidence>
<evidence type="ECO:0000313" key="5">
    <source>
        <dbReference type="Proteomes" id="UP000613743"/>
    </source>
</evidence>
<dbReference type="InterPro" id="IPR052020">
    <property type="entry name" value="Cyclic_di-GMP/3'3'-cGAMP_PDE"/>
</dbReference>
<dbReference type="SUPFAM" id="SSF109604">
    <property type="entry name" value="HD-domain/PDEase-like"/>
    <property type="match status" value="1"/>
</dbReference>
<evidence type="ECO:0000256" key="1">
    <source>
        <dbReference type="SAM" id="MobiDB-lite"/>
    </source>
</evidence>
<dbReference type="AlphaFoldDB" id="A0A917JI71"/>
<proteinExistence type="predicted"/>
<accession>A0A917JI71</accession>
<dbReference type="Gene3D" id="1.10.3210.10">
    <property type="entry name" value="Hypothetical protein af1432"/>
    <property type="match status" value="1"/>
</dbReference>
<dbReference type="InterPro" id="IPR037522">
    <property type="entry name" value="HD_GYP_dom"/>
</dbReference>
<dbReference type="RefSeq" id="WP_188916964.1">
    <property type="nucleotide sequence ID" value="NZ_BMPZ01000001.1"/>
</dbReference>
<keyword evidence="2" id="KW-0812">Transmembrane</keyword>
<dbReference type="GO" id="GO:0008081">
    <property type="term" value="F:phosphoric diester hydrolase activity"/>
    <property type="evidence" value="ECO:0007669"/>
    <property type="project" value="UniProtKB-ARBA"/>
</dbReference>
<dbReference type="Pfam" id="PF13487">
    <property type="entry name" value="HD_5"/>
    <property type="match status" value="1"/>
</dbReference>
<dbReference type="PROSITE" id="PS51832">
    <property type="entry name" value="HD_GYP"/>
    <property type="match status" value="1"/>
</dbReference>
<dbReference type="SMART" id="SM00471">
    <property type="entry name" value="HDc"/>
    <property type="match status" value="1"/>
</dbReference>